<keyword evidence="3" id="KW-0472">Membrane</keyword>
<comment type="caution">
    <text evidence="4">The sequence shown here is derived from an EMBL/GenBank/DDBJ whole genome shotgun (WGS) entry which is preliminary data.</text>
</comment>
<organism evidence="4 5">
    <name type="scientific">Ignelater luminosus</name>
    <name type="common">Cucubano</name>
    <name type="synonym">Pyrophorus luminosus</name>
    <dbReference type="NCBI Taxonomy" id="2038154"/>
    <lineage>
        <taxon>Eukaryota</taxon>
        <taxon>Metazoa</taxon>
        <taxon>Ecdysozoa</taxon>
        <taxon>Arthropoda</taxon>
        <taxon>Hexapoda</taxon>
        <taxon>Insecta</taxon>
        <taxon>Pterygota</taxon>
        <taxon>Neoptera</taxon>
        <taxon>Endopterygota</taxon>
        <taxon>Coleoptera</taxon>
        <taxon>Polyphaga</taxon>
        <taxon>Elateriformia</taxon>
        <taxon>Elateroidea</taxon>
        <taxon>Elateridae</taxon>
        <taxon>Agrypninae</taxon>
        <taxon>Pyrophorini</taxon>
        <taxon>Ignelater</taxon>
    </lineage>
</organism>
<keyword evidence="3" id="KW-1133">Transmembrane helix</keyword>
<dbReference type="CDD" id="cd00586">
    <property type="entry name" value="4HBT"/>
    <property type="match status" value="1"/>
</dbReference>
<comment type="similarity">
    <text evidence="1">Belongs to the THEM6 family.</text>
</comment>
<dbReference type="EMBL" id="VTPC01090222">
    <property type="protein sequence ID" value="KAF2884093.1"/>
    <property type="molecule type" value="Genomic_DNA"/>
</dbReference>
<evidence type="ECO:0000256" key="1">
    <source>
        <dbReference type="ARBA" id="ARBA00038228"/>
    </source>
</evidence>
<proteinExistence type="inferred from homology"/>
<evidence type="ECO:0000256" key="2">
    <source>
        <dbReference type="ARBA" id="ARBA00041112"/>
    </source>
</evidence>
<dbReference type="Gene3D" id="3.10.129.10">
    <property type="entry name" value="Hotdog Thioesterase"/>
    <property type="match status" value="1"/>
</dbReference>
<dbReference type="OrthoDB" id="265761at2759"/>
<dbReference type="Pfam" id="PF13279">
    <property type="entry name" value="4HBT_2"/>
    <property type="match status" value="1"/>
</dbReference>
<dbReference type="InterPro" id="IPR029069">
    <property type="entry name" value="HotDog_dom_sf"/>
</dbReference>
<dbReference type="AlphaFoldDB" id="A0A8K0CB99"/>
<reference evidence="4" key="1">
    <citation type="submission" date="2019-08" db="EMBL/GenBank/DDBJ databases">
        <title>The genome of the North American firefly Photinus pyralis.</title>
        <authorList>
            <consortium name="Photinus pyralis genome working group"/>
            <person name="Fallon T.R."/>
            <person name="Sander Lower S.E."/>
            <person name="Weng J.-K."/>
        </authorList>
    </citation>
    <scope>NUCLEOTIDE SEQUENCE</scope>
    <source>
        <strain evidence="4">TRF0915ILg1</strain>
        <tissue evidence="4">Whole body</tissue>
    </source>
</reference>
<dbReference type="PANTHER" id="PTHR12475:SF4">
    <property type="entry name" value="PROTEIN THEM6"/>
    <property type="match status" value="1"/>
</dbReference>
<dbReference type="SUPFAM" id="SSF54637">
    <property type="entry name" value="Thioesterase/thiol ester dehydrase-isomerase"/>
    <property type="match status" value="1"/>
</dbReference>
<name>A0A8K0CB99_IGNLU</name>
<dbReference type="PANTHER" id="PTHR12475">
    <property type="match status" value="1"/>
</dbReference>
<accession>A0A8K0CB99</accession>
<keyword evidence="3" id="KW-0812">Transmembrane</keyword>
<sequence length="211" mass="24474">MLKLEFDIDLAVMWTTVLIALAAVLLLFWDVHYFLRTAFVLIWGRFFEDKISPEDTTTIYGWCTTNDLDIMFKHMNNARYIRELDFGRFHFYDKTGIYSLITTANGNILQSACSIKYRRTIPLFMTFKISTKLVYWDEKALYLEQQFISLRDGFIHAVAFSKQGTVGVNVAEILGKALDKDASYRPTPPPELEHFIACLDASSLRLRKKDD</sequence>
<evidence type="ECO:0000313" key="4">
    <source>
        <dbReference type="EMBL" id="KAF2884093.1"/>
    </source>
</evidence>
<keyword evidence="5" id="KW-1185">Reference proteome</keyword>
<dbReference type="Proteomes" id="UP000801492">
    <property type="component" value="Unassembled WGS sequence"/>
</dbReference>
<evidence type="ECO:0000256" key="3">
    <source>
        <dbReference type="SAM" id="Phobius"/>
    </source>
</evidence>
<evidence type="ECO:0000313" key="5">
    <source>
        <dbReference type="Proteomes" id="UP000801492"/>
    </source>
</evidence>
<gene>
    <name evidence="4" type="ORF">ILUMI_22061</name>
</gene>
<dbReference type="InterPro" id="IPR051490">
    <property type="entry name" value="THEM6_lcsJ_thioesterase"/>
</dbReference>
<feature type="transmembrane region" description="Helical" evidence="3">
    <location>
        <begin position="12"/>
        <end position="35"/>
    </location>
</feature>
<protein>
    <recommendedName>
        <fullName evidence="2">Protein THEM6</fullName>
    </recommendedName>
</protein>